<proteinExistence type="predicted"/>
<gene>
    <name evidence="1" type="ORF">QO011_003486</name>
</gene>
<dbReference type="Proteomes" id="UP001242480">
    <property type="component" value="Unassembled WGS sequence"/>
</dbReference>
<keyword evidence="2" id="KW-1185">Reference proteome</keyword>
<dbReference type="EMBL" id="JAUSVX010000006">
    <property type="protein sequence ID" value="MDQ0470467.1"/>
    <property type="molecule type" value="Genomic_DNA"/>
</dbReference>
<reference evidence="1 2" key="1">
    <citation type="submission" date="2023-07" db="EMBL/GenBank/DDBJ databases">
        <title>Genomic Encyclopedia of Type Strains, Phase IV (KMG-IV): sequencing the most valuable type-strain genomes for metagenomic binning, comparative biology and taxonomic classification.</title>
        <authorList>
            <person name="Goeker M."/>
        </authorList>
    </citation>
    <scope>NUCLEOTIDE SEQUENCE [LARGE SCALE GENOMIC DNA]</scope>
    <source>
        <strain evidence="1 2">DSM 19619</strain>
    </source>
</reference>
<sequence>MSDTRDQTCAGVSRLAGLGISPIAPLETLAA</sequence>
<accession>A0ABU0J872</accession>
<organism evidence="1 2">
    <name type="scientific">Labrys wisconsinensis</name>
    <dbReference type="NCBI Taxonomy" id="425677"/>
    <lineage>
        <taxon>Bacteria</taxon>
        <taxon>Pseudomonadati</taxon>
        <taxon>Pseudomonadota</taxon>
        <taxon>Alphaproteobacteria</taxon>
        <taxon>Hyphomicrobiales</taxon>
        <taxon>Xanthobacteraceae</taxon>
        <taxon>Labrys</taxon>
    </lineage>
</organism>
<comment type="caution">
    <text evidence="1">The sequence shown here is derived from an EMBL/GenBank/DDBJ whole genome shotgun (WGS) entry which is preliminary data.</text>
</comment>
<protein>
    <submittedName>
        <fullName evidence="1">Uncharacterized protein</fullName>
    </submittedName>
</protein>
<name>A0ABU0J872_9HYPH</name>
<evidence type="ECO:0000313" key="2">
    <source>
        <dbReference type="Proteomes" id="UP001242480"/>
    </source>
</evidence>
<evidence type="ECO:0000313" key="1">
    <source>
        <dbReference type="EMBL" id="MDQ0470467.1"/>
    </source>
</evidence>